<feature type="active site" description="Proton acceptor" evidence="9">
    <location>
        <position position="8"/>
    </location>
</feature>
<dbReference type="InterPro" id="IPR044524">
    <property type="entry name" value="Isoase_HisA-like"/>
</dbReference>
<dbReference type="InterPro" id="IPR006062">
    <property type="entry name" value="His_biosynth"/>
</dbReference>
<evidence type="ECO:0000256" key="4">
    <source>
        <dbReference type="ARBA" id="ARBA00009667"/>
    </source>
</evidence>
<dbReference type="FunFam" id="3.20.20.70:FF:000009">
    <property type="entry name" value="1-(5-phosphoribosyl)-5-[(5-phosphoribosylamino)methylideneamino] imidazole-4-carboxamide isomerase"/>
    <property type="match status" value="1"/>
</dbReference>
<comment type="pathway">
    <text evidence="3 9 11">Amino-acid biosynthesis; L-histidine biosynthesis; L-histidine from 5-phospho-alpha-D-ribose 1-diphosphate: step 4/9.</text>
</comment>
<evidence type="ECO:0000256" key="2">
    <source>
        <dbReference type="ARBA" id="ARBA00004496"/>
    </source>
</evidence>
<dbReference type="AlphaFoldDB" id="A0AAE3TBD0"/>
<dbReference type="GO" id="GO:0005737">
    <property type="term" value="C:cytoplasm"/>
    <property type="evidence" value="ECO:0007669"/>
    <property type="project" value="UniProtKB-SubCell"/>
</dbReference>
<dbReference type="EC" id="5.3.1.16" evidence="9 11"/>
<dbReference type="InterPro" id="IPR023016">
    <property type="entry name" value="HisA/PriA"/>
</dbReference>
<comment type="similarity">
    <text evidence="4 9 10">Belongs to the HisA/HisF family.</text>
</comment>
<keyword evidence="5 9" id="KW-0963">Cytoplasm</keyword>
<dbReference type="HAMAP" id="MF_01014">
    <property type="entry name" value="HisA"/>
    <property type="match status" value="1"/>
</dbReference>
<evidence type="ECO:0000256" key="10">
    <source>
        <dbReference type="RuleBase" id="RU003657"/>
    </source>
</evidence>
<feature type="active site" description="Proton donor" evidence="9">
    <location>
        <position position="130"/>
    </location>
</feature>
<comment type="catalytic activity">
    <reaction evidence="1 9 11">
        <text>1-(5-phospho-beta-D-ribosyl)-5-[(5-phospho-beta-D-ribosylamino)methylideneamino]imidazole-4-carboxamide = 5-[(5-phospho-1-deoxy-D-ribulos-1-ylimino)methylamino]-1-(5-phospho-beta-D-ribosyl)imidazole-4-carboxamide</text>
        <dbReference type="Rhea" id="RHEA:15469"/>
        <dbReference type="ChEBI" id="CHEBI:58435"/>
        <dbReference type="ChEBI" id="CHEBI:58525"/>
        <dbReference type="EC" id="5.3.1.16"/>
    </reaction>
</comment>
<dbReference type="InterPro" id="IPR011060">
    <property type="entry name" value="RibuloseP-bd_barrel"/>
</dbReference>
<evidence type="ECO:0000256" key="9">
    <source>
        <dbReference type="HAMAP-Rule" id="MF_01014"/>
    </source>
</evidence>
<dbReference type="PANTHER" id="PTHR43090">
    <property type="entry name" value="1-(5-PHOSPHORIBOSYL)-5-[(5-PHOSPHORIBOSYLAMINO)METHYLIDENEAMINO] IMIDAZOLE-4-CARBOXAMIDE ISOMERASE"/>
    <property type="match status" value="1"/>
</dbReference>
<dbReference type="InterPro" id="IPR006063">
    <property type="entry name" value="HisA_bact_arch"/>
</dbReference>
<dbReference type="Gene3D" id="3.20.20.70">
    <property type="entry name" value="Aldolase class I"/>
    <property type="match status" value="1"/>
</dbReference>
<dbReference type="Proteomes" id="UP001221302">
    <property type="component" value="Unassembled WGS sequence"/>
</dbReference>
<evidence type="ECO:0000256" key="1">
    <source>
        <dbReference type="ARBA" id="ARBA00000901"/>
    </source>
</evidence>
<name>A0AAE3TBD0_9BACT</name>
<evidence type="ECO:0000313" key="13">
    <source>
        <dbReference type="Proteomes" id="UP001221302"/>
    </source>
</evidence>
<dbReference type="Pfam" id="PF00977">
    <property type="entry name" value="His_biosynth"/>
    <property type="match status" value="1"/>
</dbReference>
<keyword evidence="6 9" id="KW-0028">Amino-acid biosynthesis</keyword>
<keyword evidence="13" id="KW-1185">Reference proteome</keyword>
<dbReference type="RefSeq" id="WP_321534445.1">
    <property type="nucleotide sequence ID" value="NZ_JARGDL010000001.1"/>
</dbReference>
<evidence type="ECO:0000313" key="12">
    <source>
        <dbReference type="EMBL" id="MDF1610680.1"/>
    </source>
</evidence>
<keyword evidence="8 9" id="KW-0413">Isomerase</keyword>
<proteinExistence type="inferred from homology"/>
<protein>
    <recommendedName>
        <fullName evidence="9 11">1-(5-phosphoribosyl)-5-[(5-phosphoribosylamino)methylideneamino] imidazole-4-carboxamide isomerase</fullName>
        <ecNumber evidence="9 11">5.3.1.16</ecNumber>
    </recommendedName>
    <alternativeName>
        <fullName evidence="9">Phosphoribosylformimino-5-aminoimidazole carboxamide ribotide isomerase</fullName>
    </alternativeName>
</protein>
<dbReference type="GO" id="GO:0003949">
    <property type="term" value="F:1-(5-phosphoribosyl)-5-[(5-phosphoribosylamino)methylideneamino]imidazole-4-carboxamide isomerase activity"/>
    <property type="evidence" value="ECO:0007669"/>
    <property type="project" value="UniProtKB-UniRule"/>
</dbReference>
<sequence>MLVIPAIDIYKNKTARLFKGKFDEAKFYDNSPLEYAKIFSENNFKLIHIVDLEASVNGIISTKEIIKQIKNETSLKIQFGGGIKKLETAKELIDLGVDKIVIGSISISDKDEFEKIVNEIEIEKIIVATDSKDKKILIKGWLEESKIELEQHVNYCSSLGIKFFLTTDITKDGTLTGPNYNLYQDLIKNFPSLNFIASGGISNIDDVIKLNETNLYATVVGKAIYENKINLKELSKIDSEKNNSLS</sequence>
<evidence type="ECO:0000256" key="5">
    <source>
        <dbReference type="ARBA" id="ARBA00022490"/>
    </source>
</evidence>
<dbReference type="GO" id="GO:0000162">
    <property type="term" value="P:L-tryptophan biosynthetic process"/>
    <property type="evidence" value="ECO:0007669"/>
    <property type="project" value="TreeGrafter"/>
</dbReference>
<dbReference type="GO" id="GO:0000105">
    <property type="term" value="P:L-histidine biosynthetic process"/>
    <property type="evidence" value="ECO:0007669"/>
    <property type="project" value="UniProtKB-UniRule"/>
</dbReference>
<gene>
    <name evidence="9 12" type="primary">hisA</name>
    <name evidence="12" type="ORF">P0M35_00830</name>
</gene>
<evidence type="ECO:0000256" key="8">
    <source>
        <dbReference type="ARBA" id="ARBA00023235"/>
    </source>
</evidence>
<evidence type="ECO:0000256" key="3">
    <source>
        <dbReference type="ARBA" id="ARBA00005133"/>
    </source>
</evidence>
<dbReference type="PANTHER" id="PTHR43090:SF2">
    <property type="entry name" value="1-(5-PHOSPHORIBOSYL)-5-[(5-PHOSPHORIBOSYLAMINO)METHYLIDENEAMINO] IMIDAZOLE-4-CARBOXAMIDE ISOMERASE"/>
    <property type="match status" value="1"/>
</dbReference>
<evidence type="ECO:0000256" key="6">
    <source>
        <dbReference type="ARBA" id="ARBA00022605"/>
    </source>
</evidence>
<comment type="subcellular location">
    <subcellularLocation>
        <location evidence="2 9 11">Cytoplasm</location>
    </subcellularLocation>
</comment>
<organism evidence="12 13">
    <name type="scientific">Stygiobacter electus</name>
    <dbReference type="NCBI Taxonomy" id="3032292"/>
    <lineage>
        <taxon>Bacteria</taxon>
        <taxon>Pseudomonadati</taxon>
        <taxon>Ignavibacteriota</taxon>
        <taxon>Ignavibacteria</taxon>
        <taxon>Ignavibacteriales</taxon>
        <taxon>Melioribacteraceae</taxon>
        <taxon>Stygiobacter</taxon>
    </lineage>
</organism>
<dbReference type="CDD" id="cd04732">
    <property type="entry name" value="HisA"/>
    <property type="match status" value="1"/>
</dbReference>
<evidence type="ECO:0000256" key="7">
    <source>
        <dbReference type="ARBA" id="ARBA00023102"/>
    </source>
</evidence>
<reference evidence="12" key="1">
    <citation type="submission" date="2023-03" db="EMBL/GenBank/DDBJ databases">
        <title>Stygiobacter electus gen. nov., sp. nov., facultatively anaerobic thermotolerant bacterium of the class Ignavibacteria from a well of Yessentuki mineral water deposit.</title>
        <authorList>
            <person name="Podosokorskaya O.A."/>
            <person name="Elcheninov A.G."/>
            <person name="Petrova N.F."/>
            <person name="Zavarzina D.G."/>
            <person name="Kublanov I.V."/>
            <person name="Merkel A.Y."/>
        </authorList>
    </citation>
    <scope>NUCLEOTIDE SEQUENCE</scope>
    <source>
        <strain evidence="12">09-Me</strain>
    </source>
</reference>
<dbReference type="InterPro" id="IPR013785">
    <property type="entry name" value="Aldolase_TIM"/>
</dbReference>
<dbReference type="NCBIfam" id="TIGR00007">
    <property type="entry name" value="1-(5-phosphoribosyl)-5-[(5-phosphoribosylamino)methylideneamino]imidazole-4-carboxamide isomerase"/>
    <property type="match status" value="1"/>
</dbReference>
<accession>A0AAE3TBD0</accession>
<dbReference type="EMBL" id="JARGDL010000001">
    <property type="protein sequence ID" value="MDF1610680.1"/>
    <property type="molecule type" value="Genomic_DNA"/>
</dbReference>
<dbReference type="SUPFAM" id="SSF51366">
    <property type="entry name" value="Ribulose-phoshate binding barrel"/>
    <property type="match status" value="1"/>
</dbReference>
<keyword evidence="7 9" id="KW-0368">Histidine biosynthesis</keyword>
<comment type="caution">
    <text evidence="12">The sequence shown here is derived from an EMBL/GenBank/DDBJ whole genome shotgun (WGS) entry which is preliminary data.</text>
</comment>
<evidence type="ECO:0000256" key="11">
    <source>
        <dbReference type="RuleBase" id="RU003658"/>
    </source>
</evidence>